<dbReference type="EMBL" id="JABBFZ010000029">
    <property type="protein sequence ID" value="NML35045.1"/>
    <property type="molecule type" value="Genomic_DNA"/>
</dbReference>
<dbReference type="RefSeq" id="WP_169501232.1">
    <property type="nucleotide sequence ID" value="NZ_JABBFZ010000029.1"/>
</dbReference>
<feature type="compositionally biased region" description="Low complexity" evidence="1">
    <location>
        <begin position="210"/>
        <end position="226"/>
    </location>
</feature>
<gene>
    <name evidence="2" type="ORF">HHL14_30000</name>
</gene>
<organism evidence="2 3">
    <name type="scientific">Paraburkholderia antibiotica</name>
    <dbReference type="NCBI Taxonomy" id="2728839"/>
    <lineage>
        <taxon>Bacteria</taxon>
        <taxon>Pseudomonadati</taxon>
        <taxon>Pseudomonadota</taxon>
        <taxon>Betaproteobacteria</taxon>
        <taxon>Burkholderiales</taxon>
        <taxon>Burkholderiaceae</taxon>
        <taxon>Paraburkholderia</taxon>
    </lineage>
</organism>
<evidence type="ECO:0000256" key="1">
    <source>
        <dbReference type="SAM" id="MobiDB-lite"/>
    </source>
</evidence>
<dbReference type="Proteomes" id="UP000583127">
    <property type="component" value="Unassembled WGS sequence"/>
</dbReference>
<keyword evidence="3" id="KW-1185">Reference proteome</keyword>
<evidence type="ECO:0000313" key="2">
    <source>
        <dbReference type="EMBL" id="NML35045.1"/>
    </source>
</evidence>
<dbReference type="Pfam" id="PF13663">
    <property type="entry name" value="DUF4148"/>
    <property type="match status" value="1"/>
</dbReference>
<proteinExistence type="predicted"/>
<protein>
    <submittedName>
        <fullName evidence="2">DUF4148 domain-containing protein</fullName>
    </submittedName>
</protein>
<reference evidence="2 3" key="1">
    <citation type="submission" date="2020-04" db="EMBL/GenBank/DDBJ databases">
        <title>Paraburkholderia sp. G-4-1-8 isolated from soil.</title>
        <authorList>
            <person name="Dahal R.H."/>
        </authorList>
    </citation>
    <scope>NUCLEOTIDE SEQUENCE [LARGE SCALE GENOMIC DNA]</scope>
    <source>
        <strain evidence="2 3">G-4-1-8</strain>
    </source>
</reference>
<dbReference type="AlphaFoldDB" id="A0A7Y0FGI1"/>
<name>A0A7Y0FGI1_9BURK</name>
<feature type="region of interest" description="Disordered" evidence="1">
    <location>
        <begin position="206"/>
        <end position="233"/>
    </location>
</feature>
<sequence length="233" mass="24038">MAVCTGLVVGAVALGAYVSQSEGGWLSADEISRIEAASIRANAASGRIGSLDETMPDDQALRRSALRNDLNAISPLQPGEGVDTRLPQIQPGDARPAPQTTSQPSPPTTKPKRTQTAKSAHSRESRAVLRAQVRSAAVLAKKPRSAQTVGAVSGGTSGGTSGSSSGSIFGVDRAWLLNSRGLHSVEAGNAPKTRAQVRAELARAREDGSMPAFGNPNPMGPAGAPNQRFAERP</sequence>
<feature type="compositionally biased region" description="Gly residues" evidence="1">
    <location>
        <begin position="152"/>
        <end position="161"/>
    </location>
</feature>
<evidence type="ECO:0000313" key="3">
    <source>
        <dbReference type="Proteomes" id="UP000583127"/>
    </source>
</evidence>
<feature type="region of interest" description="Disordered" evidence="1">
    <location>
        <begin position="71"/>
        <end position="167"/>
    </location>
</feature>
<dbReference type="InterPro" id="IPR025421">
    <property type="entry name" value="DUF4148"/>
</dbReference>
<comment type="caution">
    <text evidence="2">The sequence shown here is derived from an EMBL/GenBank/DDBJ whole genome shotgun (WGS) entry which is preliminary data.</text>
</comment>
<accession>A0A7Y0FGI1</accession>